<protein>
    <recommendedName>
        <fullName evidence="1">DUF8180 domain-containing protein</fullName>
    </recommendedName>
</protein>
<evidence type="ECO:0000313" key="3">
    <source>
        <dbReference type="Proteomes" id="UP000189670"/>
    </source>
</evidence>
<gene>
    <name evidence="2" type="ORF">OMM_07725</name>
</gene>
<dbReference type="AlphaFoldDB" id="A0A1V1PB44"/>
<dbReference type="Proteomes" id="UP000189670">
    <property type="component" value="Unassembled WGS sequence"/>
</dbReference>
<comment type="caution">
    <text evidence="2">The sequence shown here is derived from an EMBL/GenBank/DDBJ whole genome shotgun (WGS) entry which is preliminary data.</text>
</comment>
<sequence length="78" mass="9214">MHHHDHKQGTHSMSERIEKIIAHWIKHNDDHIQNYQDWSQKARSENMSDVSDILDEVAEMSQTINVKLKEALSFFSKT</sequence>
<organism evidence="2 3">
    <name type="scientific">Candidatus Magnetoglobus multicellularis str. Araruama</name>
    <dbReference type="NCBI Taxonomy" id="890399"/>
    <lineage>
        <taxon>Bacteria</taxon>
        <taxon>Pseudomonadati</taxon>
        <taxon>Thermodesulfobacteriota</taxon>
        <taxon>Desulfobacteria</taxon>
        <taxon>Desulfobacterales</taxon>
        <taxon>Desulfobacteraceae</taxon>
        <taxon>Candidatus Magnetoglobus</taxon>
    </lineage>
</organism>
<proteinExistence type="predicted"/>
<feature type="domain" description="DUF8180" evidence="1">
    <location>
        <begin position="18"/>
        <end position="73"/>
    </location>
</feature>
<name>A0A1V1PB44_9BACT</name>
<reference evidence="3" key="1">
    <citation type="submission" date="2012-11" db="EMBL/GenBank/DDBJ databases">
        <authorList>
            <person name="Lucero-Rivera Y.E."/>
            <person name="Tovar-Ramirez D."/>
        </authorList>
    </citation>
    <scope>NUCLEOTIDE SEQUENCE [LARGE SCALE GENOMIC DNA]</scope>
    <source>
        <strain evidence="3">Araruama</strain>
    </source>
</reference>
<dbReference type="EMBL" id="ATBP01000184">
    <property type="protein sequence ID" value="ETR72097.1"/>
    <property type="molecule type" value="Genomic_DNA"/>
</dbReference>
<accession>A0A1V1PB44</accession>
<dbReference type="InterPro" id="IPR058493">
    <property type="entry name" value="DUF8180"/>
</dbReference>
<evidence type="ECO:0000259" key="1">
    <source>
        <dbReference type="Pfam" id="PF26551"/>
    </source>
</evidence>
<evidence type="ECO:0000313" key="2">
    <source>
        <dbReference type="EMBL" id="ETR72097.1"/>
    </source>
</evidence>
<dbReference type="Pfam" id="PF26551">
    <property type="entry name" value="DUF8180"/>
    <property type="match status" value="1"/>
</dbReference>